<evidence type="ECO:0000313" key="1">
    <source>
        <dbReference type="EMBL" id="RXI04873.1"/>
    </source>
</evidence>
<evidence type="ECO:0000313" key="2">
    <source>
        <dbReference type="Proteomes" id="UP000290289"/>
    </source>
</evidence>
<proteinExistence type="predicted"/>
<reference evidence="1 2" key="1">
    <citation type="submission" date="2018-10" db="EMBL/GenBank/DDBJ databases">
        <title>A high-quality apple genome assembly.</title>
        <authorList>
            <person name="Hu J."/>
        </authorList>
    </citation>
    <scope>NUCLEOTIDE SEQUENCE [LARGE SCALE GENOMIC DNA]</scope>
    <source>
        <strain evidence="2">cv. HFTH1</strain>
        <tissue evidence="1">Young leaf</tissue>
    </source>
</reference>
<accession>A0A498KHA6</accession>
<comment type="caution">
    <text evidence="1">The sequence shown here is derived from an EMBL/GenBank/DDBJ whole genome shotgun (WGS) entry which is preliminary data.</text>
</comment>
<protein>
    <submittedName>
        <fullName evidence="1">Uncharacterized protein</fullName>
    </submittedName>
</protein>
<dbReference type="Proteomes" id="UP000290289">
    <property type="component" value="Chromosome 3"/>
</dbReference>
<name>A0A498KHA6_MALDO</name>
<dbReference type="EMBL" id="RDQH01000329">
    <property type="protein sequence ID" value="RXI04873.1"/>
    <property type="molecule type" value="Genomic_DNA"/>
</dbReference>
<keyword evidence="2" id="KW-1185">Reference proteome</keyword>
<gene>
    <name evidence="1" type="ORF">DVH24_039147</name>
</gene>
<dbReference type="AlphaFoldDB" id="A0A498KHA6"/>
<sequence length="63" mass="7145">MNSTHGLVLCMSQNPRSSSVTLSNPKIRYYTRITPMVVLSSKPLRYKIIQFSQNSDIRLQASS</sequence>
<organism evidence="1 2">
    <name type="scientific">Malus domestica</name>
    <name type="common">Apple</name>
    <name type="synonym">Pyrus malus</name>
    <dbReference type="NCBI Taxonomy" id="3750"/>
    <lineage>
        <taxon>Eukaryota</taxon>
        <taxon>Viridiplantae</taxon>
        <taxon>Streptophyta</taxon>
        <taxon>Embryophyta</taxon>
        <taxon>Tracheophyta</taxon>
        <taxon>Spermatophyta</taxon>
        <taxon>Magnoliopsida</taxon>
        <taxon>eudicotyledons</taxon>
        <taxon>Gunneridae</taxon>
        <taxon>Pentapetalae</taxon>
        <taxon>rosids</taxon>
        <taxon>fabids</taxon>
        <taxon>Rosales</taxon>
        <taxon>Rosaceae</taxon>
        <taxon>Amygdaloideae</taxon>
        <taxon>Maleae</taxon>
        <taxon>Malus</taxon>
    </lineage>
</organism>